<evidence type="ECO:0000313" key="1">
    <source>
        <dbReference type="EMBL" id="AQQ08328.1"/>
    </source>
</evidence>
<proteinExistence type="predicted"/>
<name>A0A1Q2HLH9_9BACT</name>
<dbReference type="AlphaFoldDB" id="A0A1Q2HLH9"/>
<dbReference type="Proteomes" id="UP000188273">
    <property type="component" value="Chromosome"/>
</dbReference>
<dbReference type="RefSeq" id="WP_077538493.1">
    <property type="nucleotide sequence ID" value="NZ_CP019633.1"/>
</dbReference>
<accession>A0A1Q2HLH9</accession>
<evidence type="ECO:0008006" key="3">
    <source>
        <dbReference type="Google" id="ProtNLM"/>
    </source>
</evidence>
<keyword evidence="2" id="KW-1185">Reference proteome</keyword>
<protein>
    <recommendedName>
        <fullName evidence="3">Methanolan biosynthesis EpsI domain-containing protein</fullName>
    </recommendedName>
</protein>
<gene>
    <name evidence="1" type="ORF">L21SP3_00104</name>
</gene>
<dbReference type="STRING" id="1940790.L21SP3_00104"/>
<dbReference type="KEGG" id="pbu:L21SP3_00104"/>
<dbReference type="OrthoDB" id="9797363at2"/>
<reference evidence="2" key="1">
    <citation type="submission" date="2017-02" db="EMBL/GenBank/DDBJ databases">
        <title>Comparative genomics and description of representatives of a novel lineage of planctomycetes thriving in anoxic sediments.</title>
        <authorList>
            <person name="Spring S."/>
            <person name="Bunk B."/>
            <person name="Sproer C."/>
            <person name="Klenk H.-P."/>
        </authorList>
    </citation>
    <scope>NUCLEOTIDE SEQUENCE [LARGE SCALE GENOMIC DNA]</scope>
    <source>
        <strain evidence="2">L21-RPul-D3</strain>
    </source>
</reference>
<evidence type="ECO:0000313" key="2">
    <source>
        <dbReference type="Proteomes" id="UP000188273"/>
    </source>
</evidence>
<dbReference type="EMBL" id="CP019633">
    <property type="protein sequence ID" value="AQQ08328.1"/>
    <property type="molecule type" value="Genomic_DNA"/>
</dbReference>
<organism evidence="1 2">
    <name type="scientific">Sedimentisphaera cyanobacteriorum</name>
    <dbReference type="NCBI Taxonomy" id="1940790"/>
    <lineage>
        <taxon>Bacteria</taxon>
        <taxon>Pseudomonadati</taxon>
        <taxon>Planctomycetota</taxon>
        <taxon>Phycisphaerae</taxon>
        <taxon>Sedimentisphaerales</taxon>
        <taxon>Sedimentisphaeraceae</taxon>
        <taxon>Sedimentisphaera</taxon>
    </lineage>
</organism>
<sequence length="245" mass="28189">MKLSKSNIVFILLVLILGGLAAGKRIIIDNLGIYLQKQPIELKKSLDELNIDGKNGYVVRKKRKIENKEIEKELGTTDYIIWEVENTEAPSESPTKFCSLFITYYTGINDRIPHVPEECYFGAGNVVKGYREGQLDLLSSDQNDFSQRYRMVEFVSKADSIWRGSKPFYVCYLLKVNGEFASNRTEARNIMATNLFGKYSYFAKIEWRFNGKSSHPTKKEIEKASQSLMGFVVEELEKNHWPDLD</sequence>